<sequence>MHSFFLDLNKGPYPGIAIFLTLIVVLVEVYKKSHGSDDIKKHKQALESSISFLSTIKISKLPIYSANITLSFFNLIFLKPRKYTLFEKTLWNYRIVLFFCIIVALFNSIFTLAWSSSINTAFMLNFPSLIVALDVVKLTFLKKYIMTTSYIKKDFKKYNDMKERNDFEMITISSYVHIVGLVIFGVFLHFISGDTGK</sequence>
<evidence type="ECO:0000313" key="2">
    <source>
        <dbReference type="EMBL" id="CAA6828108.1"/>
    </source>
</evidence>
<feature type="transmembrane region" description="Helical" evidence="1">
    <location>
        <begin position="12"/>
        <end position="30"/>
    </location>
</feature>
<keyword evidence="1" id="KW-1133">Transmembrane helix</keyword>
<keyword evidence="1" id="KW-0812">Transmembrane</keyword>
<dbReference type="AlphaFoldDB" id="A0A6S6U8U5"/>
<gene>
    <name evidence="2" type="ORF">HELGO_WM67549</name>
</gene>
<dbReference type="EMBL" id="CACVAS010000169">
    <property type="protein sequence ID" value="CAA6828108.1"/>
    <property type="molecule type" value="Genomic_DNA"/>
</dbReference>
<feature type="transmembrane region" description="Helical" evidence="1">
    <location>
        <begin position="61"/>
        <end position="78"/>
    </location>
</feature>
<feature type="transmembrane region" description="Helical" evidence="1">
    <location>
        <begin position="167"/>
        <end position="191"/>
    </location>
</feature>
<evidence type="ECO:0000256" key="1">
    <source>
        <dbReference type="SAM" id="Phobius"/>
    </source>
</evidence>
<accession>A0A6S6U8U5</accession>
<organism evidence="2">
    <name type="scientific">uncultured Sulfurovum sp</name>
    <dbReference type="NCBI Taxonomy" id="269237"/>
    <lineage>
        <taxon>Bacteria</taxon>
        <taxon>Pseudomonadati</taxon>
        <taxon>Campylobacterota</taxon>
        <taxon>Epsilonproteobacteria</taxon>
        <taxon>Campylobacterales</taxon>
        <taxon>Sulfurovaceae</taxon>
        <taxon>Sulfurovum</taxon>
        <taxon>environmental samples</taxon>
    </lineage>
</organism>
<name>A0A6S6U8U5_9BACT</name>
<keyword evidence="1" id="KW-0472">Membrane</keyword>
<protein>
    <submittedName>
        <fullName evidence="2">Uncharacterized protein</fullName>
    </submittedName>
</protein>
<proteinExistence type="predicted"/>
<feature type="transmembrane region" description="Helical" evidence="1">
    <location>
        <begin position="90"/>
        <end position="114"/>
    </location>
</feature>
<reference evidence="2" key="1">
    <citation type="submission" date="2020-01" db="EMBL/GenBank/DDBJ databases">
        <authorList>
            <person name="Meier V. D."/>
            <person name="Meier V D."/>
        </authorList>
    </citation>
    <scope>NUCLEOTIDE SEQUENCE</scope>
    <source>
        <strain evidence="2">HLG_WM_MAG_01</strain>
    </source>
</reference>
<feature type="transmembrane region" description="Helical" evidence="1">
    <location>
        <begin position="126"/>
        <end position="146"/>
    </location>
</feature>